<gene>
    <name evidence="1" type="ORF">MUN86_27495</name>
</gene>
<dbReference type="RefSeq" id="WP_245126955.1">
    <property type="nucleotide sequence ID" value="NZ_CP095065.1"/>
</dbReference>
<dbReference type="Proteomes" id="UP000830401">
    <property type="component" value="Plasmid unnamed4"/>
</dbReference>
<evidence type="ECO:0000313" key="2">
    <source>
        <dbReference type="Proteomes" id="UP000830401"/>
    </source>
</evidence>
<organism evidence="1 2">
    <name type="scientific">Hymenobacter volaticus</name>
    <dbReference type="NCBI Taxonomy" id="2932254"/>
    <lineage>
        <taxon>Bacteria</taxon>
        <taxon>Pseudomonadati</taxon>
        <taxon>Bacteroidota</taxon>
        <taxon>Cytophagia</taxon>
        <taxon>Cytophagales</taxon>
        <taxon>Hymenobacteraceae</taxon>
        <taxon>Hymenobacter</taxon>
    </lineage>
</organism>
<name>A0ABY4GE55_9BACT</name>
<proteinExistence type="predicted"/>
<evidence type="ECO:0000313" key="1">
    <source>
        <dbReference type="EMBL" id="UOQ69201.1"/>
    </source>
</evidence>
<dbReference type="EMBL" id="CP095065">
    <property type="protein sequence ID" value="UOQ69201.1"/>
    <property type="molecule type" value="Genomic_DNA"/>
</dbReference>
<accession>A0ABY4GE55</accession>
<sequence>MAFDPQPVFHAGSPATAPSEVLRIIRARSQALTDRRLAAARAYQIS</sequence>
<reference evidence="1" key="1">
    <citation type="submission" date="2022-04" db="EMBL/GenBank/DDBJ databases">
        <title>Hymenobacter sp. isolated from the air.</title>
        <authorList>
            <person name="Won M."/>
            <person name="Lee C.-M."/>
            <person name="Woen H.-Y."/>
            <person name="Kwon S.-W."/>
        </authorList>
    </citation>
    <scope>NUCLEOTIDE SEQUENCE</scope>
    <source>
        <strain evidence="1">5420S-77</strain>
        <plasmid evidence="1">unnamed4</plasmid>
    </source>
</reference>
<keyword evidence="2" id="KW-1185">Reference proteome</keyword>
<keyword evidence="1" id="KW-0614">Plasmid</keyword>
<protein>
    <submittedName>
        <fullName evidence="1">Uncharacterized protein</fullName>
    </submittedName>
</protein>
<geneLocation type="plasmid" evidence="1 2">
    <name>unnamed4</name>
</geneLocation>